<evidence type="ECO:0000313" key="2">
    <source>
        <dbReference type="Proteomes" id="UP001372338"/>
    </source>
</evidence>
<name>A0AAN9J6H6_CROPI</name>
<comment type="caution">
    <text evidence="1">The sequence shown here is derived from an EMBL/GenBank/DDBJ whole genome shotgun (WGS) entry which is preliminary data.</text>
</comment>
<organism evidence="1 2">
    <name type="scientific">Crotalaria pallida</name>
    <name type="common">Smooth rattlebox</name>
    <name type="synonym">Crotalaria striata</name>
    <dbReference type="NCBI Taxonomy" id="3830"/>
    <lineage>
        <taxon>Eukaryota</taxon>
        <taxon>Viridiplantae</taxon>
        <taxon>Streptophyta</taxon>
        <taxon>Embryophyta</taxon>
        <taxon>Tracheophyta</taxon>
        <taxon>Spermatophyta</taxon>
        <taxon>Magnoliopsida</taxon>
        <taxon>eudicotyledons</taxon>
        <taxon>Gunneridae</taxon>
        <taxon>Pentapetalae</taxon>
        <taxon>rosids</taxon>
        <taxon>fabids</taxon>
        <taxon>Fabales</taxon>
        <taxon>Fabaceae</taxon>
        <taxon>Papilionoideae</taxon>
        <taxon>50 kb inversion clade</taxon>
        <taxon>genistoids sensu lato</taxon>
        <taxon>core genistoids</taxon>
        <taxon>Crotalarieae</taxon>
        <taxon>Crotalaria</taxon>
    </lineage>
</organism>
<keyword evidence="2" id="KW-1185">Reference proteome</keyword>
<dbReference type="AlphaFoldDB" id="A0AAN9J6H6"/>
<dbReference type="EMBL" id="JAYWIO010000001">
    <property type="protein sequence ID" value="KAK7292426.1"/>
    <property type="molecule type" value="Genomic_DNA"/>
</dbReference>
<evidence type="ECO:0008006" key="3">
    <source>
        <dbReference type="Google" id="ProtNLM"/>
    </source>
</evidence>
<dbReference type="Pfam" id="PF14476">
    <property type="entry name" value="Chloroplast_duf"/>
    <property type="match status" value="1"/>
</dbReference>
<dbReference type="PANTHER" id="PTHR33358:SF12">
    <property type="entry name" value="F-BOX PROTEIN WITH A DOMAIN PROTEIN"/>
    <property type="match status" value="1"/>
</dbReference>
<dbReference type="PANTHER" id="PTHR33358">
    <property type="entry name" value="F-BOX PROTEIN WITH A DOMAIN PROTEIN"/>
    <property type="match status" value="1"/>
</dbReference>
<protein>
    <recommendedName>
        <fullName evidence="3">Petal formation-expressed</fullName>
    </recommendedName>
</protein>
<dbReference type="Proteomes" id="UP001372338">
    <property type="component" value="Unassembled WGS sequence"/>
</dbReference>
<accession>A0AAN9J6H6</accession>
<gene>
    <name evidence="1" type="ORF">RIF29_08205</name>
</gene>
<proteinExistence type="predicted"/>
<sequence>MTSIQTSPLFSSSLSSKRINSSFNVPKLPRANFSLPRIPTNEVVHGLKLTGSAPFMNANNSTTNVHNEIYNNSTNSNSAAITQLYAILEVVADRVEMHRNVGEQRDNWNSLLLNNINMITLTAATLTGAASAFSGDEGTPLLALKISSSLLFSAATGLLLIMNKIQPSQLAEEQRIATKLFRMLETEIQTTIAIGNPTEEDVKCVTEKIIALDKSYPLPLLGVMLEKFPAKFEPAVWWPKTQFQRKSKTCNNHGIMEKNNGWSEELEMEMREVIKVIKRKDIEDFERLGNIALKVNKTLAVAGPLLTGIAAIGSAFVGHGSMSNIVPAMAGSMAAAINAFEHGGQVGMVFEMYRNCGGFFKLLEETIEATLEEKDVERRENGKVFEMKMALRLGRSVSQLRQLASKSASYRSEGIDIDEFASKLF</sequence>
<reference evidence="1 2" key="1">
    <citation type="submission" date="2024-01" db="EMBL/GenBank/DDBJ databases">
        <title>The genomes of 5 underutilized Papilionoideae crops provide insights into root nodulation and disease resistanc.</title>
        <authorList>
            <person name="Yuan L."/>
        </authorList>
    </citation>
    <scope>NUCLEOTIDE SEQUENCE [LARGE SCALE GENOMIC DNA]</scope>
    <source>
        <strain evidence="1">ZHUSHIDOU_FW_LH</strain>
        <tissue evidence="1">Leaf</tissue>
    </source>
</reference>
<dbReference type="InterPro" id="IPR027949">
    <property type="entry name" value="Chloroplast_duf"/>
</dbReference>
<evidence type="ECO:0000313" key="1">
    <source>
        <dbReference type="EMBL" id="KAK7292426.1"/>
    </source>
</evidence>